<feature type="region of interest" description="Disordered" evidence="1">
    <location>
        <begin position="33"/>
        <end position="116"/>
    </location>
</feature>
<name>A0A0C9TGF0_PAXIN</name>
<reference evidence="2 3" key="1">
    <citation type="submission" date="2014-06" db="EMBL/GenBank/DDBJ databases">
        <authorList>
            <consortium name="DOE Joint Genome Institute"/>
            <person name="Kuo A."/>
            <person name="Kohler A."/>
            <person name="Nagy L.G."/>
            <person name="Floudas D."/>
            <person name="Copeland A."/>
            <person name="Barry K.W."/>
            <person name="Cichocki N."/>
            <person name="Veneault-Fourrey C."/>
            <person name="LaButti K."/>
            <person name="Lindquist E.A."/>
            <person name="Lipzen A."/>
            <person name="Lundell T."/>
            <person name="Morin E."/>
            <person name="Murat C."/>
            <person name="Sun H."/>
            <person name="Tunlid A."/>
            <person name="Henrissat B."/>
            <person name="Grigoriev I.V."/>
            <person name="Hibbett D.S."/>
            <person name="Martin F."/>
            <person name="Nordberg H.P."/>
            <person name="Cantor M.N."/>
            <person name="Hua S.X."/>
        </authorList>
    </citation>
    <scope>NUCLEOTIDE SEQUENCE [LARGE SCALE GENOMIC DNA]</scope>
    <source>
        <strain evidence="2 3">ATCC 200175</strain>
    </source>
</reference>
<accession>A0A0C9TGF0</accession>
<feature type="compositionally biased region" description="Polar residues" evidence="1">
    <location>
        <begin position="35"/>
        <end position="75"/>
    </location>
</feature>
<reference evidence="3" key="2">
    <citation type="submission" date="2015-01" db="EMBL/GenBank/DDBJ databases">
        <title>Evolutionary Origins and Diversification of the Mycorrhizal Mutualists.</title>
        <authorList>
            <consortium name="DOE Joint Genome Institute"/>
            <consortium name="Mycorrhizal Genomics Consortium"/>
            <person name="Kohler A."/>
            <person name="Kuo A."/>
            <person name="Nagy L.G."/>
            <person name="Floudas D."/>
            <person name="Copeland A."/>
            <person name="Barry K.W."/>
            <person name="Cichocki N."/>
            <person name="Veneault-Fourrey C."/>
            <person name="LaButti K."/>
            <person name="Lindquist E.A."/>
            <person name="Lipzen A."/>
            <person name="Lundell T."/>
            <person name="Morin E."/>
            <person name="Murat C."/>
            <person name="Riley R."/>
            <person name="Ohm R."/>
            <person name="Sun H."/>
            <person name="Tunlid A."/>
            <person name="Henrissat B."/>
            <person name="Grigoriev I.V."/>
            <person name="Hibbett D.S."/>
            <person name="Martin F."/>
        </authorList>
    </citation>
    <scope>NUCLEOTIDE SEQUENCE [LARGE SCALE GENOMIC DNA]</scope>
    <source>
        <strain evidence="3">ATCC 200175</strain>
    </source>
</reference>
<protein>
    <submittedName>
        <fullName evidence="2">Uncharacterized protein</fullName>
    </submittedName>
</protein>
<evidence type="ECO:0000256" key="1">
    <source>
        <dbReference type="SAM" id="MobiDB-lite"/>
    </source>
</evidence>
<sequence>MAQHNIFPEHDTSVRQVNNILRNLRGEQFRHARNAQGTPASSTSLLPHAHNQPTLPVNLIYPSQTPESTRSQASRGTWIAGPRPPRSWLSSPSSSSSSSSSSRPKDRSGLETDADDIINTPAWRELALSLVFSPDITSSLGPSSNFRGTNYPDSGRVPPLTLLCIRIILAASSGPDLIEITPYIPPHLRHALLRYTAVHAPLSQAMLDALCDGTGHVNGELIVVGPRTSLHRNAFRKSQGGINMLSKAATTLKHGTTSP</sequence>
<feature type="compositionally biased region" description="Low complexity" evidence="1">
    <location>
        <begin position="86"/>
        <end position="102"/>
    </location>
</feature>
<dbReference type="AlphaFoldDB" id="A0A0C9TGF0"/>
<dbReference type="OrthoDB" id="3264363at2759"/>
<feature type="non-terminal residue" evidence="2">
    <location>
        <position position="259"/>
    </location>
</feature>
<evidence type="ECO:0000313" key="3">
    <source>
        <dbReference type="Proteomes" id="UP000053647"/>
    </source>
</evidence>
<evidence type="ECO:0000313" key="2">
    <source>
        <dbReference type="EMBL" id="KIJ06371.1"/>
    </source>
</evidence>
<dbReference type="Proteomes" id="UP000053647">
    <property type="component" value="Unassembled WGS sequence"/>
</dbReference>
<organism evidence="2 3">
    <name type="scientific">Paxillus involutus ATCC 200175</name>
    <dbReference type="NCBI Taxonomy" id="664439"/>
    <lineage>
        <taxon>Eukaryota</taxon>
        <taxon>Fungi</taxon>
        <taxon>Dikarya</taxon>
        <taxon>Basidiomycota</taxon>
        <taxon>Agaricomycotina</taxon>
        <taxon>Agaricomycetes</taxon>
        <taxon>Agaricomycetidae</taxon>
        <taxon>Boletales</taxon>
        <taxon>Paxilineae</taxon>
        <taxon>Paxillaceae</taxon>
        <taxon>Paxillus</taxon>
    </lineage>
</organism>
<gene>
    <name evidence="2" type="ORF">PAXINDRAFT_20438</name>
</gene>
<dbReference type="HOGENOM" id="CLU_1075862_0_0_1"/>
<dbReference type="EMBL" id="KN820360">
    <property type="protein sequence ID" value="KIJ06371.1"/>
    <property type="molecule type" value="Genomic_DNA"/>
</dbReference>
<proteinExistence type="predicted"/>
<keyword evidence="3" id="KW-1185">Reference proteome</keyword>